<dbReference type="VEuPathDB" id="FungiDB:RhiirA1_483838"/>
<dbReference type="VEuPathDB" id="FungiDB:FUN_022615"/>
<sequence length="145" mass="16483">MSNKIRTRGSRGTPPYVQKIVLNSNNNRRVRRKPPKLCPDCKETSDCVKIFSSKVNKIEETVNNFYTNLPKKSIRQISTFNAKFTLNNVPCEVDYDLSKFTLENLQKLVIFTTQNCDNNNENNKYPSSIHSKSSIPSASSTSSND</sequence>
<comment type="caution">
    <text evidence="2">The sequence shown here is derived from an EMBL/GenBank/DDBJ whole genome shotgun (WGS) entry which is preliminary data.</text>
</comment>
<protein>
    <submittedName>
        <fullName evidence="2">Uncharacterized protein</fullName>
    </submittedName>
</protein>
<proteinExistence type="predicted"/>
<dbReference type="EMBL" id="LLXI01000176">
    <property type="protein sequence ID" value="PKY41973.1"/>
    <property type="molecule type" value="Genomic_DNA"/>
</dbReference>
<evidence type="ECO:0000313" key="3">
    <source>
        <dbReference type="Proteomes" id="UP000234323"/>
    </source>
</evidence>
<name>A0A2I1G5S1_9GLOM</name>
<dbReference type="AlphaFoldDB" id="A0A2I1G5S1"/>
<accession>A0A2I1G5S1</accession>
<evidence type="ECO:0000313" key="2">
    <source>
        <dbReference type="EMBL" id="PKY41973.1"/>
    </source>
</evidence>
<feature type="region of interest" description="Disordered" evidence="1">
    <location>
        <begin position="121"/>
        <end position="145"/>
    </location>
</feature>
<keyword evidence="3" id="KW-1185">Reference proteome</keyword>
<reference evidence="2 3" key="1">
    <citation type="submission" date="2015-10" db="EMBL/GenBank/DDBJ databases">
        <title>Genome analyses suggest a sexual origin of heterokaryosis in a supposedly ancient asexual fungus.</title>
        <authorList>
            <person name="Ropars J."/>
            <person name="Sedzielewska K."/>
            <person name="Noel J."/>
            <person name="Charron P."/>
            <person name="Farinelli L."/>
            <person name="Marton T."/>
            <person name="Kruger M."/>
            <person name="Pelin A."/>
            <person name="Brachmann A."/>
            <person name="Corradi N."/>
        </authorList>
    </citation>
    <scope>NUCLEOTIDE SEQUENCE [LARGE SCALE GENOMIC DNA]</scope>
    <source>
        <strain evidence="2 3">A4</strain>
    </source>
</reference>
<dbReference type="Proteomes" id="UP000234323">
    <property type="component" value="Unassembled WGS sequence"/>
</dbReference>
<organism evidence="2 3">
    <name type="scientific">Rhizophagus irregularis</name>
    <dbReference type="NCBI Taxonomy" id="588596"/>
    <lineage>
        <taxon>Eukaryota</taxon>
        <taxon>Fungi</taxon>
        <taxon>Fungi incertae sedis</taxon>
        <taxon>Mucoromycota</taxon>
        <taxon>Glomeromycotina</taxon>
        <taxon>Glomeromycetes</taxon>
        <taxon>Glomerales</taxon>
        <taxon>Glomeraceae</taxon>
        <taxon>Rhizophagus</taxon>
    </lineage>
</organism>
<evidence type="ECO:0000256" key="1">
    <source>
        <dbReference type="SAM" id="MobiDB-lite"/>
    </source>
</evidence>
<gene>
    <name evidence="2" type="ORF">RhiirA4_540027</name>
</gene>